<gene>
    <name evidence="1" type="primary">WBGene00278094</name>
</gene>
<protein>
    <submittedName>
        <fullName evidence="1">Uncharacterized protein</fullName>
    </submittedName>
</protein>
<reference evidence="1" key="2">
    <citation type="submission" date="2022-06" db="UniProtKB">
        <authorList>
            <consortium name="EnsemblMetazoa"/>
        </authorList>
    </citation>
    <scope>IDENTIFICATION</scope>
    <source>
        <strain evidence="1">PS312</strain>
    </source>
</reference>
<accession>A0A2A6CUI4</accession>
<proteinExistence type="predicted"/>
<accession>A0A8R1YT41</accession>
<dbReference type="AlphaFoldDB" id="A0A2A6CUI4"/>
<evidence type="ECO:0000313" key="1">
    <source>
        <dbReference type="EnsemblMetazoa" id="PPA39725.1"/>
    </source>
</evidence>
<organism evidence="1 2">
    <name type="scientific">Pristionchus pacificus</name>
    <name type="common">Parasitic nematode worm</name>
    <dbReference type="NCBI Taxonomy" id="54126"/>
    <lineage>
        <taxon>Eukaryota</taxon>
        <taxon>Metazoa</taxon>
        <taxon>Ecdysozoa</taxon>
        <taxon>Nematoda</taxon>
        <taxon>Chromadorea</taxon>
        <taxon>Rhabditida</taxon>
        <taxon>Rhabditina</taxon>
        <taxon>Diplogasteromorpha</taxon>
        <taxon>Diplogasteroidea</taxon>
        <taxon>Neodiplogasteridae</taxon>
        <taxon>Pristionchus</taxon>
    </lineage>
</organism>
<keyword evidence="2" id="KW-1185">Reference proteome</keyword>
<dbReference type="Proteomes" id="UP000005239">
    <property type="component" value="Unassembled WGS sequence"/>
</dbReference>
<reference evidence="2" key="1">
    <citation type="journal article" date="2008" name="Nat. Genet.">
        <title>The Pristionchus pacificus genome provides a unique perspective on nematode lifestyle and parasitism.</title>
        <authorList>
            <person name="Dieterich C."/>
            <person name="Clifton S.W."/>
            <person name="Schuster L.N."/>
            <person name="Chinwalla A."/>
            <person name="Delehaunty K."/>
            <person name="Dinkelacker I."/>
            <person name="Fulton L."/>
            <person name="Fulton R."/>
            <person name="Godfrey J."/>
            <person name="Minx P."/>
            <person name="Mitreva M."/>
            <person name="Roeseler W."/>
            <person name="Tian H."/>
            <person name="Witte H."/>
            <person name="Yang S.P."/>
            <person name="Wilson R.K."/>
            <person name="Sommer R.J."/>
        </authorList>
    </citation>
    <scope>NUCLEOTIDE SEQUENCE [LARGE SCALE GENOMIC DNA]</scope>
    <source>
        <strain evidence="2">PS312</strain>
    </source>
</reference>
<dbReference type="EnsemblMetazoa" id="PPA39725.1">
    <property type="protein sequence ID" value="PPA39725.1"/>
    <property type="gene ID" value="WBGene00278094"/>
</dbReference>
<sequence length="96" mass="10486">MSCEDCPQGYACVRKRSGMACVLREPRARGYDGLKGVSSNNYLGPSAPFLHAGDRGRVRGELSPFLVADGDHRDGHPSFPGGSWMLGDCEKEKREE</sequence>
<name>A0A2A6CUI4_PRIPA</name>
<evidence type="ECO:0000313" key="2">
    <source>
        <dbReference type="Proteomes" id="UP000005239"/>
    </source>
</evidence>